<evidence type="ECO:0000256" key="4">
    <source>
        <dbReference type="ARBA" id="ARBA00022692"/>
    </source>
</evidence>
<evidence type="ECO:0000256" key="3">
    <source>
        <dbReference type="ARBA" id="ARBA00022475"/>
    </source>
</evidence>
<evidence type="ECO:0000256" key="5">
    <source>
        <dbReference type="ARBA" id="ARBA00022989"/>
    </source>
</evidence>
<keyword evidence="5" id="KW-1133">Transmembrane helix</keyword>
<dbReference type="GO" id="GO:0035556">
    <property type="term" value="P:intracellular signal transduction"/>
    <property type="evidence" value="ECO:0007669"/>
    <property type="project" value="InterPro"/>
</dbReference>
<dbReference type="PANTHER" id="PTHR43081">
    <property type="entry name" value="ADENYLATE CYCLASE, TERMINAL-DIFFERENTIATION SPECIFIC-RELATED"/>
    <property type="match status" value="1"/>
</dbReference>
<dbReference type="InterPro" id="IPR003660">
    <property type="entry name" value="HAMP_dom"/>
</dbReference>
<dbReference type="AlphaFoldDB" id="A0A1X0CX69"/>
<comment type="subcellular location">
    <subcellularLocation>
        <location evidence="1">Cell membrane</location>
        <topology evidence="1">Multi-pass membrane protein</topology>
    </subcellularLocation>
</comment>
<dbReference type="InterPro" id="IPR001054">
    <property type="entry name" value="A/G_cyclase"/>
</dbReference>
<dbReference type="SUPFAM" id="SSF55073">
    <property type="entry name" value="Nucleotide cyclase"/>
    <property type="match status" value="1"/>
</dbReference>
<dbReference type="Gene3D" id="6.10.340.10">
    <property type="match status" value="1"/>
</dbReference>
<dbReference type="CDD" id="cd07302">
    <property type="entry name" value="CHD"/>
    <property type="match status" value="1"/>
</dbReference>
<dbReference type="Pfam" id="PF00672">
    <property type="entry name" value="HAMP"/>
    <property type="match status" value="1"/>
</dbReference>
<dbReference type="OrthoDB" id="368920at2"/>
<proteinExistence type="inferred from homology"/>
<gene>
    <name evidence="7" type="ORF">BST26_19660</name>
</gene>
<accession>A0A1X0CX69</accession>
<dbReference type="GO" id="GO:0006171">
    <property type="term" value="P:cAMP biosynthetic process"/>
    <property type="evidence" value="ECO:0007669"/>
    <property type="project" value="TreeGrafter"/>
</dbReference>
<evidence type="ECO:0000256" key="1">
    <source>
        <dbReference type="ARBA" id="ARBA00004651"/>
    </source>
</evidence>
<protein>
    <submittedName>
        <fullName evidence="7">Uncharacterized protein</fullName>
    </submittedName>
</protein>
<keyword evidence="6" id="KW-0472">Membrane</keyword>
<comment type="similarity">
    <text evidence="2">Belongs to the adenylyl cyclase class-3 family.</text>
</comment>
<sequence length="539" mass="58457">MDSRNTLAQRLGHLLERVTRQSGRLLPETSAYGSWLLGRETERPEQRRVRIQVILTGFLLINNLLAIGVTALLVIVAYPNPNVFTAAPRWVTLGLAPAYCIGALVIGSTVLTRHGLKVLNWAIEQQPPTAEDLRATMLAPWHVAVVHMIGWGLGAVVLTTAYGYYDTYFIPRFLGVIVAVGVMAASFSYLVTEFTLRPVAAQALVAGEPPRRLAPGVMGRIMTVWMLGAGIPIMGIALSAFFALILRNLTLTQFTVAVLLSCLAALVFGFTLMWVAVWITTTPIRVVRAALKRVEEGDLDTTLVVFDGTELGQLQRGFNSMVHGLREREKVRDLFSRHVGREVAEAAEAATTGEMTLGGEERDVAVLFIDIIGSTMLVSGLAAWEVVALLNRFFAVIVDEVELRHGLLNKFQGDGCLVVFGAPNDLEHPEDAALETARAVSIRLALEVPEVEAAIAVTAGDVVAGNVGARERFEYTIIGEPVNEAARLCELAKTAPGRLIASADAVRGASEAEQAHWTFGNRVRLRGLEDPTQLATLVQ</sequence>
<dbReference type="InterPro" id="IPR029787">
    <property type="entry name" value="Nucleotide_cyclase"/>
</dbReference>
<evidence type="ECO:0000313" key="8">
    <source>
        <dbReference type="Proteomes" id="UP000192801"/>
    </source>
</evidence>
<dbReference type="RefSeq" id="WP_083033403.1">
    <property type="nucleotide sequence ID" value="NZ_AP022618.1"/>
</dbReference>
<dbReference type="PROSITE" id="PS50885">
    <property type="entry name" value="HAMP"/>
    <property type="match status" value="1"/>
</dbReference>
<evidence type="ECO:0000256" key="2">
    <source>
        <dbReference type="ARBA" id="ARBA00005381"/>
    </source>
</evidence>
<dbReference type="GO" id="GO:0004016">
    <property type="term" value="F:adenylate cyclase activity"/>
    <property type="evidence" value="ECO:0007669"/>
    <property type="project" value="UniProtKB-ARBA"/>
</dbReference>
<keyword evidence="4" id="KW-0812">Transmembrane</keyword>
<dbReference type="CDD" id="cd06225">
    <property type="entry name" value="HAMP"/>
    <property type="match status" value="1"/>
</dbReference>
<dbReference type="SMART" id="SM00044">
    <property type="entry name" value="CYCc"/>
    <property type="match status" value="1"/>
</dbReference>
<dbReference type="Pfam" id="PF00211">
    <property type="entry name" value="Guanylate_cyc"/>
    <property type="match status" value="1"/>
</dbReference>
<dbReference type="EMBL" id="MVHS01000072">
    <property type="protein sequence ID" value="ORA64756.1"/>
    <property type="molecule type" value="Genomic_DNA"/>
</dbReference>
<reference evidence="7 8" key="1">
    <citation type="submission" date="2016-12" db="EMBL/GenBank/DDBJ databases">
        <title>The new phylogeny of genus Mycobacterium.</title>
        <authorList>
            <person name="Tortoli E."/>
            <person name="Trovato A."/>
            <person name="Cirillo D.M."/>
        </authorList>
    </citation>
    <scope>NUCLEOTIDE SEQUENCE [LARGE SCALE GENOMIC DNA]</scope>
    <source>
        <strain evidence="7 8">DSM 45130</strain>
    </source>
</reference>
<dbReference type="Proteomes" id="UP000192801">
    <property type="component" value="Unassembled WGS sequence"/>
</dbReference>
<dbReference type="PANTHER" id="PTHR43081:SF17">
    <property type="entry name" value="BLL5647 PROTEIN"/>
    <property type="match status" value="1"/>
</dbReference>
<dbReference type="GO" id="GO:0005886">
    <property type="term" value="C:plasma membrane"/>
    <property type="evidence" value="ECO:0007669"/>
    <property type="project" value="UniProtKB-SubCell"/>
</dbReference>
<organism evidence="7 8">
    <name type="scientific">Mycolicibacterium insubricum</name>
    <dbReference type="NCBI Taxonomy" id="444597"/>
    <lineage>
        <taxon>Bacteria</taxon>
        <taxon>Bacillati</taxon>
        <taxon>Actinomycetota</taxon>
        <taxon>Actinomycetes</taxon>
        <taxon>Mycobacteriales</taxon>
        <taxon>Mycobacteriaceae</taxon>
        <taxon>Mycolicibacterium</taxon>
    </lineage>
</organism>
<evidence type="ECO:0000256" key="6">
    <source>
        <dbReference type="ARBA" id="ARBA00023136"/>
    </source>
</evidence>
<dbReference type="STRING" id="444597.BST26_19660"/>
<name>A0A1X0CX69_9MYCO</name>
<keyword evidence="8" id="KW-1185">Reference proteome</keyword>
<keyword evidence="3" id="KW-1003">Cell membrane</keyword>
<dbReference type="SUPFAM" id="SSF158472">
    <property type="entry name" value="HAMP domain-like"/>
    <property type="match status" value="1"/>
</dbReference>
<dbReference type="InterPro" id="IPR050697">
    <property type="entry name" value="Adenylyl/Guanylyl_Cyclase_3/4"/>
</dbReference>
<dbReference type="PROSITE" id="PS50125">
    <property type="entry name" value="GUANYLATE_CYCLASE_2"/>
    <property type="match status" value="1"/>
</dbReference>
<dbReference type="SMART" id="SM00304">
    <property type="entry name" value="HAMP"/>
    <property type="match status" value="1"/>
</dbReference>
<comment type="caution">
    <text evidence="7">The sequence shown here is derived from an EMBL/GenBank/DDBJ whole genome shotgun (WGS) entry which is preliminary data.</text>
</comment>
<evidence type="ECO:0000313" key="7">
    <source>
        <dbReference type="EMBL" id="ORA64756.1"/>
    </source>
</evidence>
<dbReference type="Gene3D" id="3.30.70.1230">
    <property type="entry name" value="Nucleotide cyclase"/>
    <property type="match status" value="1"/>
</dbReference>